<dbReference type="Proteomes" id="UP000327013">
    <property type="component" value="Chromosome 1"/>
</dbReference>
<evidence type="ECO:0000313" key="1">
    <source>
        <dbReference type="EMBL" id="KAE7995983.1"/>
    </source>
</evidence>
<dbReference type="AlphaFoldDB" id="A0A5N6QCQ0"/>
<gene>
    <name evidence="1" type="ORF">FH972_000734</name>
</gene>
<organism evidence="1 2">
    <name type="scientific">Carpinus fangiana</name>
    <dbReference type="NCBI Taxonomy" id="176857"/>
    <lineage>
        <taxon>Eukaryota</taxon>
        <taxon>Viridiplantae</taxon>
        <taxon>Streptophyta</taxon>
        <taxon>Embryophyta</taxon>
        <taxon>Tracheophyta</taxon>
        <taxon>Spermatophyta</taxon>
        <taxon>Magnoliopsida</taxon>
        <taxon>eudicotyledons</taxon>
        <taxon>Gunneridae</taxon>
        <taxon>Pentapetalae</taxon>
        <taxon>rosids</taxon>
        <taxon>fabids</taxon>
        <taxon>Fagales</taxon>
        <taxon>Betulaceae</taxon>
        <taxon>Carpinus</taxon>
    </lineage>
</organism>
<reference evidence="1 2" key="1">
    <citation type="submission" date="2019-06" db="EMBL/GenBank/DDBJ databases">
        <title>A chromosomal-level reference genome of Carpinus fangiana (Coryloideae, Betulaceae).</title>
        <authorList>
            <person name="Yang X."/>
            <person name="Wang Z."/>
            <person name="Zhang L."/>
            <person name="Hao G."/>
            <person name="Liu J."/>
            <person name="Yang Y."/>
        </authorList>
    </citation>
    <scope>NUCLEOTIDE SEQUENCE [LARGE SCALE GENOMIC DNA]</scope>
    <source>
        <strain evidence="1">Cfa_2016G</strain>
        <tissue evidence="1">Leaf</tissue>
    </source>
</reference>
<accession>A0A5N6QCQ0</accession>
<name>A0A5N6QCQ0_9ROSI</name>
<proteinExistence type="predicted"/>
<keyword evidence="2" id="KW-1185">Reference proteome</keyword>
<dbReference type="EMBL" id="CM017321">
    <property type="protein sequence ID" value="KAE7995983.1"/>
    <property type="molecule type" value="Genomic_DNA"/>
</dbReference>
<protein>
    <submittedName>
        <fullName evidence="1">Uncharacterized protein</fullName>
    </submittedName>
</protein>
<evidence type="ECO:0000313" key="2">
    <source>
        <dbReference type="Proteomes" id="UP000327013"/>
    </source>
</evidence>
<sequence>MRLYGFFQDANASMALHQNADATANVSGTQLGKLTPLLASLTRLHLLNESRTQPTQVPSLTTALTNRPILLSLLSLSGTVSESEN</sequence>